<name>A0A9Q3FFG1_9BASI</name>
<evidence type="ECO:0000313" key="1">
    <source>
        <dbReference type="EMBL" id="MBW0536256.1"/>
    </source>
</evidence>
<evidence type="ECO:0000313" key="2">
    <source>
        <dbReference type="Proteomes" id="UP000765509"/>
    </source>
</evidence>
<organism evidence="1 2">
    <name type="scientific">Austropuccinia psidii MF-1</name>
    <dbReference type="NCBI Taxonomy" id="1389203"/>
    <lineage>
        <taxon>Eukaryota</taxon>
        <taxon>Fungi</taxon>
        <taxon>Dikarya</taxon>
        <taxon>Basidiomycota</taxon>
        <taxon>Pucciniomycotina</taxon>
        <taxon>Pucciniomycetes</taxon>
        <taxon>Pucciniales</taxon>
        <taxon>Sphaerophragmiaceae</taxon>
        <taxon>Austropuccinia</taxon>
    </lineage>
</organism>
<accession>A0A9Q3FFG1</accession>
<proteinExistence type="predicted"/>
<sequence length="209" mass="24304">MQNSYEETTFNIERDRPISWLLKQKELLTALHPDISETMVHKRILKKCSGDLEHAMRRRFFEPDSTEYYINAVENITTRKKIGINWYKPPIEKKASEKTRINEIEIEKADETTEINNVSLHESDSEPSEEELKDQLSIENINVSFKVTEVHTHLPQYSDEFMDPLHVQDTKMQKTKPSRGKGYTAGSSFIINIVINIKGSKIYLEQGAF</sequence>
<dbReference type="OrthoDB" id="3250101at2759"/>
<gene>
    <name evidence="1" type="ORF">O181_075971</name>
</gene>
<dbReference type="Proteomes" id="UP000765509">
    <property type="component" value="Unassembled WGS sequence"/>
</dbReference>
<dbReference type="EMBL" id="AVOT02040999">
    <property type="protein sequence ID" value="MBW0536256.1"/>
    <property type="molecule type" value="Genomic_DNA"/>
</dbReference>
<comment type="caution">
    <text evidence="1">The sequence shown here is derived from an EMBL/GenBank/DDBJ whole genome shotgun (WGS) entry which is preliminary data.</text>
</comment>
<keyword evidence="2" id="KW-1185">Reference proteome</keyword>
<protein>
    <submittedName>
        <fullName evidence="1">Uncharacterized protein</fullName>
    </submittedName>
</protein>
<dbReference type="AlphaFoldDB" id="A0A9Q3FFG1"/>
<reference evidence="1" key="1">
    <citation type="submission" date="2021-03" db="EMBL/GenBank/DDBJ databases">
        <title>Draft genome sequence of rust myrtle Austropuccinia psidii MF-1, a brazilian biotype.</title>
        <authorList>
            <person name="Quecine M.C."/>
            <person name="Pachon D.M.R."/>
            <person name="Bonatelli M.L."/>
            <person name="Correr F.H."/>
            <person name="Franceschini L.M."/>
            <person name="Leite T.F."/>
            <person name="Margarido G.R.A."/>
            <person name="Almeida C.A."/>
            <person name="Ferrarezi J.A."/>
            <person name="Labate C.A."/>
        </authorList>
    </citation>
    <scope>NUCLEOTIDE SEQUENCE</scope>
    <source>
        <strain evidence="1">MF-1</strain>
    </source>
</reference>